<gene>
    <name evidence="1" type="ORF">A8709_27365</name>
</gene>
<dbReference type="EMBL" id="LYPC01000001">
    <property type="protein sequence ID" value="OCT17254.1"/>
    <property type="molecule type" value="Genomic_DNA"/>
</dbReference>
<name>A0A1C1A9H3_9BACL</name>
<reference evidence="2" key="1">
    <citation type="submission" date="2016-05" db="EMBL/GenBank/DDBJ databases">
        <title>Paenibacillus oryzae. sp. nov., isolated from the rice root.</title>
        <authorList>
            <person name="Zhang J."/>
            <person name="Zhang X."/>
        </authorList>
    </citation>
    <scope>NUCLEOTIDE SEQUENCE [LARGE SCALE GENOMIC DNA]</scope>
    <source>
        <strain evidence="2">KCTC13222</strain>
    </source>
</reference>
<accession>A0A1C1A9H3</accession>
<dbReference type="STRING" id="512399.A8709_27365"/>
<dbReference type="AlphaFoldDB" id="A0A1C1A9H3"/>
<protein>
    <submittedName>
        <fullName evidence="1">Uncharacterized protein</fullName>
    </submittedName>
</protein>
<evidence type="ECO:0000313" key="2">
    <source>
        <dbReference type="Proteomes" id="UP000093309"/>
    </source>
</evidence>
<keyword evidence="2" id="KW-1185">Reference proteome</keyword>
<organism evidence="1 2">
    <name type="scientific">Paenibacillus pectinilyticus</name>
    <dbReference type="NCBI Taxonomy" id="512399"/>
    <lineage>
        <taxon>Bacteria</taxon>
        <taxon>Bacillati</taxon>
        <taxon>Bacillota</taxon>
        <taxon>Bacilli</taxon>
        <taxon>Bacillales</taxon>
        <taxon>Paenibacillaceae</taxon>
        <taxon>Paenibacillus</taxon>
    </lineage>
</organism>
<proteinExistence type="predicted"/>
<sequence>MRIHIIILLFLMVIVGCSNSNQSLTLEQIVGAFQNEGLQLTEADENRENIFQQGINEVIPKFYRLSDGIIYFYIFKTEKEREKGREDFYHRPIEFVKHKAFEINNMLIFYVYGKNQSDEIDGEIEDVIGKLGNHSDGRK</sequence>
<comment type="caution">
    <text evidence="1">The sequence shown here is derived from an EMBL/GenBank/DDBJ whole genome shotgun (WGS) entry which is preliminary data.</text>
</comment>
<dbReference type="Proteomes" id="UP000093309">
    <property type="component" value="Unassembled WGS sequence"/>
</dbReference>
<evidence type="ECO:0000313" key="1">
    <source>
        <dbReference type="EMBL" id="OCT17254.1"/>
    </source>
</evidence>
<dbReference type="RefSeq" id="WP_065850199.1">
    <property type="nucleotide sequence ID" value="NZ_LYPC01000001.1"/>
</dbReference>
<dbReference type="OrthoDB" id="2603804at2"/>
<dbReference type="PROSITE" id="PS51257">
    <property type="entry name" value="PROKAR_LIPOPROTEIN"/>
    <property type="match status" value="1"/>
</dbReference>